<reference evidence="2 5" key="1">
    <citation type="journal article" date="2015" name="ISME J.">
        <title>Elemental sulfur and acetate can support life of a novel strictly anaerobic haloarchaeon.</title>
        <authorList>
            <person name="Sorokin D.Y."/>
            <person name="Kublanov I.V."/>
            <person name="Gavrilov S.N."/>
            <person name="Rojo D."/>
            <person name="Roman P."/>
            <person name="Golyshin P.N."/>
            <person name="Slepak V.Z."/>
            <person name="Smedile F."/>
            <person name="Ferrer M."/>
            <person name="Messina E."/>
            <person name="La Cono V."/>
            <person name="Yakimov M.M."/>
        </authorList>
    </citation>
    <scope>NUCLEOTIDE SEQUENCE [LARGE SCALE GENOMIC DNA]</scope>
    <source>
        <strain evidence="2 5">HSR2</strain>
    </source>
</reference>
<dbReference type="InterPro" id="IPR050860">
    <property type="entry name" value="FeoB_GTPase"/>
</dbReference>
<name>A0A0F7P7A4_9EURY</name>
<proteinExistence type="predicted"/>
<dbReference type="InterPro" id="IPR030389">
    <property type="entry name" value="G_FEOB_dom"/>
</dbReference>
<reference evidence="4" key="2">
    <citation type="submission" date="2015-05" db="EMBL/GenBank/DDBJ databases">
        <title>Complete genome sequence of Halanaeroarchaeum sulfurireducens type strain M27-SA2, a sulfate-reducer haloarchaeon from marine anoxic lake Medee.</title>
        <authorList>
            <person name="Messina E."/>
            <person name="Kublanov I.V."/>
            <person name="Toshchakov S."/>
            <person name="Arcadi E."/>
            <person name="La Spada G."/>
            <person name="La Cono V."/>
            <person name="Yakimov M.M."/>
        </authorList>
    </citation>
    <scope>NUCLEOTIDE SEQUENCE [LARGE SCALE GENOMIC DNA]</scope>
    <source>
        <strain evidence="4">M27-SA2</strain>
    </source>
</reference>
<dbReference type="InterPro" id="IPR027417">
    <property type="entry name" value="P-loop_NTPase"/>
</dbReference>
<dbReference type="PANTHER" id="PTHR43185:SF1">
    <property type="entry name" value="FE(2+) TRANSPORTER FEOB"/>
    <property type="match status" value="1"/>
</dbReference>
<evidence type="ECO:0000313" key="2">
    <source>
        <dbReference type="EMBL" id="AKH96577.1"/>
    </source>
</evidence>
<dbReference type="KEGG" id="hsu:HLASF_0063"/>
<dbReference type="PANTHER" id="PTHR43185">
    <property type="entry name" value="FERROUS IRON TRANSPORT PROTEIN B"/>
    <property type="match status" value="1"/>
</dbReference>
<evidence type="ECO:0000313" key="3">
    <source>
        <dbReference type="EMBL" id="ALG80979.1"/>
    </source>
</evidence>
<protein>
    <submittedName>
        <fullName evidence="2">Ferrous iron transport protein B</fullName>
    </submittedName>
</protein>
<dbReference type="Proteomes" id="UP000060390">
    <property type="component" value="Chromosome"/>
</dbReference>
<evidence type="ECO:0000313" key="5">
    <source>
        <dbReference type="Proteomes" id="UP000069906"/>
    </source>
</evidence>
<dbReference type="NCBIfam" id="TIGR00231">
    <property type="entry name" value="small_GTP"/>
    <property type="match status" value="1"/>
</dbReference>
<gene>
    <name evidence="3" type="ORF">HLASA_0063</name>
    <name evidence="2" type="ORF">HLASF_0063</name>
</gene>
<feature type="domain" description="FeoB-type G" evidence="1">
    <location>
        <begin position="1"/>
        <end position="159"/>
    </location>
</feature>
<reference evidence="3 4" key="3">
    <citation type="journal article" date="2016" name="Stand. Genomic Sci.">
        <title>Complete genome sequence of 'Halanaeroarchaeum sulfurireducens' M27-SA2, a sulfur-reducing and acetate-oxidizing haloarchaeon from the deep-sea hypersaline anoxic lake Medee.</title>
        <authorList>
            <person name="Messina E."/>
            <person name="Sorokin D.Y."/>
            <person name="Kublanov I.V."/>
            <person name="Toshchakov S."/>
            <person name="Lopatina A."/>
            <person name="Arcadi E."/>
            <person name="Smedile F."/>
            <person name="La Spada G."/>
            <person name="La Cono V."/>
            <person name="Yakimov M.M."/>
        </authorList>
    </citation>
    <scope>NUCLEOTIDE SEQUENCE [LARGE SCALE GENOMIC DNA]</scope>
    <source>
        <strain evidence="3 4">M27-SA2</strain>
    </source>
</reference>
<dbReference type="Gene3D" id="3.40.50.300">
    <property type="entry name" value="P-loop containing nucleotide triphosphate hydrolases"/>
    <property type="match status" value="1"/>
</dbReference>
<evidence type="ECO:0000313" key="4">
    <source>
        <dbReference type="Proteomes" id="UP000060390"/>
    </source>
</evidence>
<accession>A0A0F7P7A4</accession>
<dbReference type="GO" id="GO:0005525">
    <property type="term" value="F:GTP binding"/>
    <property type="evidence" value="ECO:0007669"/>
    <property type="project" value="InterPro"/>
</dbReference>
<dbReference type="Proteomes" id="UP000069906">
    <property type="component" value="Chromosome"/>
</dbReference>
<dbReference type="GO" id="GO:0015093">
    <property type="term" value="F:ferrous iron transmembrane transporter activity"/>
    <property type="evidence" value="ECO:0007669"/>
    <property type="project" value="TreeGrafter"/>
</dbReference>
<keyword evidence="5" id="KW-1185">Reference proteome</keyword>
<dbReference type="AlphaFoldDB" id="A0A0F7P7A4"/>
<dbReference type="GO" id="GO:0005886">
    <property type="term" value="C:plasma membrane"/>
    <property type="evidence" value="ECO:0007669"/>
    <property type="project" value="TreeGrafter"/>
</dbReference>
<dbReference type="PROSITE" id="PS51711">
    <property type="entry name" value="G_FEOB"/>
    <property type="match status" value="1"/>
</dbReference>
<sequence>MLVGHPNVGKSALFNRLTGADITESNYPGTTVDYTEGELLADGRSLQVIDVPGTFSLDPKDRAEEVAVELLEANPGATVVCVVDATRIERGLNLALEVIERGYEVVLAVNMWDEAREKNIDIDVDGLEEMLGVPVTPTIATAGVGIKDLVESLSRATAPSIEDIERRASTEVLDA</sequence>
<organism evidence="2 5">
    <name type="scientific">Halanaeroarchaeum sulfurireducens</name>
    <dbReference type="NCBI Taxonomy" id="1604004"/>
    <lineage>
        <taxon>Archaea</taxon>
        <taxon>Methanobacteriati</taxon>
        <taxon>Methanobacteriota</taxon>
        <taxon>Stenosarchaea group</taxon>
        <taxon>Halobacteria</taxon>
        <taxon>Halobacteriales</taxon>
        <taxon>Halobacteriaceae</taxon>
        <taxon>Halanaeroarchaeum</taxon>
    </lineage>
</organism>
<evidence type="ECO:0000259" key="1">
    <source>
        <dbReference type="PROSITE" id="PS51711"/>
    </source>
</evidence>
<dbReference type="InterPro" id="IPR005225">
    <property type="entry name" value="Small_GTP-bd"/>
</dbReference>
<dbReference type="EMBL" id="CP008874">
    <property type="protein sequence ID" value="AKH96577.1"/>
    <property type="molecule type" value="Genomic_DNA"/>
</dbReference>
<dbReference type="CDD" id="cd01879">
    <property type="entry name" value="FeoB"/>
    <property type="match status" value="1"/>
</dbReference>
<dbReference type="SUPFAM" id="SSF52540">
    <property type="entry name" value="P-loop containing nucleoside triphosphate hydrolases"/>
    <property type="match status" value="1"/>
</dbReference>
<dbReference type="STRING" id="1604004.HLASA_0063"/>
<dbReference type="EMBL" id="CP011564">
    <property type="protein sequence ID" value="ALG80979.1"/>
    <property type="molecule type" value="Genomic_DNA"/>
</dbReference>
<dbReference type="Pfam" id="PF02421">
    <property type="entry name" value="FeoB_N"/>
    <property type="match status" value="1"/>
</dbReference>
<dbReference type="KEGG" id="hsf:HLASA_0063"/>
<dbReference type="HOGENOM" id="CLU_013350_0_2_2"/>